<dbReference type="EMBL" id="CP030032">
    <property type="protein sequence ID" value="AWV89945.1"/>
    <property type="molecule type" value="Genomic_DNA"/>
</dbReference>
<dbReference type="OrthoDB" id="5525112at2"/>
<keyword evidence="2" id="KW-1185">Reference proteome</keyword>
<reference evidence="1 2" key="1">
    <citation type="submission" date="2018-06" db="EMBL/GenBank/DDBJ databases">
        <title>Lujinxingia sediminis gen. nov. sp. nov., a new facultative anaerobic member of the class Deltaproteobacteria, and proposal of Lujinxingaceae fam. nov.</title>
        <authorList>
            <person name="Guo L.-Y."/>
            <person name="Li C.-M."/>
            <person name="Wang S."/>
            <person name="Du Z.-J."/>
        </authorList>
    </citation>
    <scope>NUCLEOTIDE SEQUENCE [LARGE SCALE GENOMIC DNA]</scope>
    <source>
        <strain evidence="1 2">FA350</strain>
    </source>
</reference>
<sequence>MKDFRDQTQALYNEYGARFAGKPRATRTISELDDIIKKLEALVNEARAAGNVAQDPALASMVEQAVENLETYDTERKEIARVQAQGETAIEGSKLATWANLQFGQYFRHFAGQGRATRDLGRLNEMISELELTEAQMKKLLTKKDMRSVREDLKTVRNNTALYRKERDHILNARANAQPDELASYLATLANEQFAVYNFHFAGRPRVSRRPGLMHRLIATLEEVGAQMKKLDEGGLNNEQNRNNIKIVETQLETYRTEFGEIQNARRNVAEGDLPGNFGAGANWAMEQYREHFAGKDRASRDLVLLSRICDEMLDMARQMRDYDAEVYNEGNRKNLNIVLDNAMLYQNEYEEIKKVQG</sequence>
<dbReference type="AlphaFoldDB" id="A0A2Z4FMA3"/>
<accession>A0A2Z4FMA3</accession>
<proteinExistence type="predicted"/>
<name>A0A2Z4FMA3_9DELT</name>
<dbReference type="KEGG" id="bsed:DN745_11580"/>
<dbReference type="Proteomes" id="UP000249799">
    <property type="component" value="Chromosome"/>
</dbReference>
<evidence type="ECO:0000313" key="2">
    <source>
        <dbReference type="Proteomes" id="UP000249799"/>
    </source>
</evidence>
<gene>
    <name evidence="1" type="ORF">DN745_11580</name>
</gene>
<organism evidence="1 2">
    <name type="scientific">Bradymonas sediminis</name>
    <dbReference type="NCBI Taxonomy" id="1548548"/>
    <lineage>
        <taxon>Bacteria</taxon>
        <taxon>Deltaproteobacteria</taxon>
        <taxon>Bradymonadales</taxon>
        <taxon>Bradymonadaceae</taxon>
        <taxon>Bradymonas</taxon>
    </lineage>
</organism>
<evidence type="ECO:0000313" key="1">
    <source>
        <dbReference type="EMBL" id="AWV89945.1"/>
    </source>
</evidence>
<protein>
    <submittedName>
        <fullName evidence="1">Uncharacterized protein</fullName>
    </submittedName>
</protein>